<evidence type="ECO:0000256" key="1">
    <source>
        <dbReference type="SAM" id="MobiDB-lite"/>
    </source>
</evidence>
<reference evidence="2 3" key="1">
    <citation type="submission" date="2022-02" db="EMBL/GenBank/DDBJ databases">
        <title>Genome sequence data of Kingella unionensis sp. nov. strain CICC 24913 (CCUG 75125).</title>
        <authorList>
            <person name="Xiao M."/>
        </authorList>
    </citation>
    <scope>NUCLEOTIDE SEQUENCE [LARGE SCALE GENOMIC DNA]</scope>
    <source>
        <strain evidence="2 3">CICC 24913</strain>
    </source>
</reference>
<comment type="caution">
    <text evidence="2">The sequence shown here is derived from an EMBL/GenBank/DDBJ whole genome shotgun (WGS) entry which is preliminary data.</text>
</comment>
<organism evidence="2 3">
    <name type="scientific">Kingella pumchi</name>
    <dbReference type="NCBI Taxonomy" id="2779506"/>
    <lineage>
        <taxon>Bacteria</taxon>
        <taxon>Pseudomonadati</taxon>
        <taxon>Pseudomonadota</taxon>
        <taxon>Betaproteobacteria</taxon>
        <taxon>Neisseriales</taxon>
        <taxon>Neisseriaceae</taxon>
        <taxon>Kingella</taxon>
    </lineage>
</organism>
<feature type="region of interest" description="Disordered" evidence="1">
    <location>
        <begin position="1"/>
        <end position="50"/>
    </location>
</feature>
<dbReference type="RefSeq" id="WP_238748247.1">
    <property type="nucleotide sequence ID" value="NZ_JAKOOW010000033.1"/>
</dbReference>
<accession>A0ABS9NQE1</accession>
<keyword evidence="3" id="KW-1185">Reference proteome</keyword>
<evidence type="ECO:0008006" key="4">
    <source>
        <dbReference type="Google" id="ProtNLM"/>
    </source>
</evidence>
<gene>
    <name evidence="2" type="ORF">MB824_09420</name>
</gene>
<proteinExistence type="predicted"/>
<feature type="compositionally biased region" description="Low complexity" evidence="1">
    <location>
        <begin position="11"/>
        <end position="23"/>
    </location>
</feature>
<dbReference type="EMBL" id="JAKOOW010000033">
    <property type="protein sequence ID" value="MCG6504715.1"/>
    <property type="molecule type" value="Genomic_DNA"/>
</dbReference>
<dbReference type="Proteomes" id="UP001298424">
    <property type="component" value="Unassembled WGS sequence"/>
</dbReference>
<feature type="compositionally biased region" description="Basic and acidic residues" evidence="1">
    <location>
        <begin position="1"/>
        <end position="10"/>
    </location>
</feature>
<evidence type="ECO:0000313" key="2">
    <source>
        <dbReference type="EMBL" id="MCG6504715.1"/>
    </source>
</evidence>
<evidence type="ECO:0000313" key="3">
    <source>
        <dbReference type="Proteomes" id="UP001298424"/>
    </source>
</evidence>
<name>A0ABS9NQE1_9NEIS</name>
<sequence>MANTDDRKQQIADAKAAAKAKANQWKRKQKPAVKMPELTGDPETDSRADLDAVKQGFRDRLKAENKRKVDATDSEYWFCMCFQSRAQSEAFLREIGWRKFGDKYLDGVKVAKMMGIELPDDEVPYVAEPKIDKAWAGLVADEDK</sequence>
<protein>
    <recommendedName>
        <fullName evidence="4">Phage protein</fullName>
    </recommendedName>
</protein>